<proteinExistence type="inferred from homology"/>
<evidence type="ECO:0000256" key="3">
    <source>
        <dbReference type="ARBA" id="ARBA00022617"/>
    </source>
</evidence>
<dbReference type="EMBL" id="OU503038">
    <property type="protein sequence ID" value="CAI9757399.1"/>
    <property type="molecule type" value="Genomic_DNA"/>
</dbReference>
<evidence type="ECO:0000256" key="4">
    <source>
        <dbReference type="ARBA" id="ARBA00022723"/>
    </source>
</evidence>
<accession>A0AAD1YV98</accession>
<dbReference type="GO" id="GO:0016705">
    <property type="term" value="F:oxidoreductase activity, acting on paired donors, with incorporation or reduction of molecular oxygen"/>
    <property type="evidence" value="ECO:0007669"/>
    <property type="project" value="InterPro"/>
</dbReference>
<dbReference type="InterPro" id="IPR036396">
    <property type="entry name" value="Cyt_P450_sf"/>
</dbReference>
<evidence type="ECO:0000256" key="2">
    <source>
        <dbReference type="ARBA" id="ARBA00010617"/>
    </source>
</evidence>
<protein>
    <recommendedName>
        <fullName evidence="8">Cytochrome P450</fullName>
    </recommendedName>
</protein>
<evidence type="ECO:0000313" key="7">
    <source>
        <dbReference type="Proteomes" id="UP000834106"/>
    </source>
</evidence>
<keyword evidence="3" id="KW-0349">Heme</keyword>
<dbReference type="PANTHER" id="PTHR47955">
    <property type="entry name" value="CYTOCHROME P450 FAMILY 71 PROTEIN"/>
    <property type="match status" value="1"/>
</dbReference>
<evidence type="ECO:0000256" key="1">
    <source>
        <dbReference type="ARBA" id="ARBA00001971"/>
    </source>
</evidence>
<dbReference type="SUPFAM" id="SSF48264">
    <property type="entry name" value="Cytochrome P450"/>
    <property type="match status" value="1"/>
</dbReference>
<dbReference type="AlphaFoldDB" id="A0AAD1YV98"/>
<dbReference type="InterPro" id="IPR001128">
    <property type="entry name" value="Cyt_P450"/>
</dbReference>
<comment type="cofactor">
    <cofactor evidence="1">
        <name>heme</name>
        <dbReference type="ChEBI" id="CHEBI:30413"/>
    </cofactor>
</comment>
<keyword evidence="5" id="KW-0408">Iron</keyword>
<reference evidence="6" key="1">
    <citation type="submission" date="2023-05" db="EMBL/GenBank/DDBJ databases">
        <authorList>
            <person name="Huff M."/>
        </authorList>
    </citation>
    <scope>NUCLEOTIDE SEQUENCE</scope>
</reference>
<evidence type="ECO:0008006" key="8">
    <source>
        <dbReference type="Google" id="ProtNLM"/>
    </source>
</evidence>
<dbReference type="Pfam" id="PF00067">
    <property type="entry name" value="p450"/>
    <property type="match status" value="1"/>
</dbReference>
<keyword evidence="4" id="KW-0479">Metal-binding</keyword>
<dbReference type="GO" id="GO:0005506">
    <property type="term" value="F:iron ion binding"/>
    <property type="evidence" value="ECO:0007669"/>
    <property type="project" value="InterPro"/>
</dbReference>
<comment type="similarity">
    <text evidence="2">Belongs to the cytochrome P450 family.</text>
</comment>
<keyword evidence="7" id="KW-1185">Reference proteome</keyword>
<dbReference type="Proteomes" id="UP000834106">
    <property type="component" value="Chromosome 3"/>
</dbReference>
<dbReference type="PANTHER" id="PTHR47955:SF15">
    <property type="entry name" value="CYTOCHROME P450 71A2-LIKE"/>
    <property type="match status" value="1"/>
</dbReference>
<dbReference type="Gene3D" id="1.10.630.10">
    <property type="entry name" value="Cytochrome P450"/>
    <property type="match status" value="1"/>
</dbReference>
<evidence type="ECO:0000256" key="5">
    <source>
        <dbReference type="ARBA" id="ARBA00023004"/>
    </source>
</evidence>
<evidence type="ECO:0000313" key="6">
    <source>
        <dbReference type="EMBL" id="CAI9757399.1"/>
    </source>
</evidence>
<dbReference type="GO" id="GO:0004497">
    <property type="term" value="F:monooxygenase activity"/>
    <property type="evidence" value="ECO:0007669"/>
    <property type="project" value="InterPro"/>
</dbReference>
<gene>
    <name evidence="6" type="ORF">FPE_LOCUS4829</name>
</gene>
<name>A0AAD1YV98_9LAMI</name>
<organism evidence="6 7">
    <name type="scientific">Fraxinus pennsylvanica</name>
    <dbReference type="NCBI Taxonomy" id="56036"/>
    <lineage>
        <taxon>Eukaryota</taxon>
        <taxon>Viridiplantae</taxon>
        <taxon>Streptophyta</taxon>
        <taxon>Embryophyta</taxon>
        <taxon>Tracheophyta</taxon>
        <taxon>Spermatophyta</taxon>
        <taxon>Magnoliopsida</taxon>
        <taxon>eudicotyledons</taxon>
        <taxon>Gunneridae</taxon>
        <taxon>Pentapetalae</taxon>
        <taxon>asterids</taxon>
        <taxon>lamiids</taxon>
        <taxon>Lamiales</taxon>
        <taxon>Oleaceae</taxon>
        <taxon>Oleeae</taxon>
        <taxon>Fraxinus</taxon>
    </lineage>
</organism>
<dbReference type="GO" id="GO:0020037">
    <property type="term" value="F:heme binding"/>
    <property type="evidence" value="ECO:0007669"/>
    <property type="project" value="InterPro"/>
</dbReference>
<sequence length="107" mass="12066">MAESIKNPTSMEKLKNEVRQVVGSKSNVTEEDLENMPYLKAVIKESLRLHHLVPLLLHRQSTQDTTVMGYDIASGTRVLINGWAIARDPKFGKILKNLYQKDVGKSC</sequence>